<gene>
    <name evidence="1" type="ORF">C0175_04430</name>
</gene>
<dbReference type="EMBL" id="PNIX01000261">
    <property type="protein sequence ID" value="PMP82019.1"/>
    <property type="molecule type" value="Genomic_DNA"/>
</dbReference>
<name>A0A2J6X5U1_9BACT</name>
<dbReference type="Proteomes" id="UP000236910">
    <property type="component" value="Unassembled WGS sequence"/>
</dbReference>
<comment type="caution">
    <text evidence="1">The sequence shown here is derived from an EMBL/GenBank/DDBJ whole genome shotgun (WGS) entry which is preliminary data.</text>
</comment>
<sequence>MDDISPLPYVEVGKLIGLLVYLEDSDGKVDIYMIPEDIEIEADELISLLRLAQMLGFVEVSEGDVFLTDLGHELVDGDENKRKLIFKESLKKLPIFKKVINILIKATENSIDRDDLLELLQEEMSEQEAEETLKSIIELGRYAELIGYNPEDKEVYLDKLEEI</sequence>
<dbReference type="AlphaFoldDB" id="A0A2J6X5U1"/>
<organism evidence="1 2">
    <name type="scientific">Caldisericum exile</name>
    <dbReference type="NCBI Taxonomy" id="693075"/>
    <lineage>
        <taxon>Bacteria</taxon>
        <taxon>Pseudomonadati</taxon>
        <taxon>Caldisericota/Cryosericota group</taxon>
        <taxon>Caldisericota</taxon>
        <taxon>Caldisericia</taxon>
        <taxon>Caldisericales</taxon>
        <taxon>Caldisericaceae</taxon>
        <taxon>Caldisericum</taxon>
    </lineage>
</organism>
<dbReference type="InterPro" id="IPR018632">
    <property type="entry name" value="AAA-associated_dom_C"/>
</dbReference>
<protein>
    <submittedName>
        <fullName evidence="1">Uncharacterized protein</fullName>
    </submittedName>
</protein>
<evidence type="ECO:0000313" key="2">
    <source>
        <dbReference type="Proteomes" id="UP000236910"/>
    </source>
</evidence>
<dbReference type="Pfam" id="PF09821">
    <property type="entry name" value="AAA_assoc_C"/>
    <property type="match status" value="1"/>
</dbReference>
<evidence type="ECO:0000313" key="1">
    <source>
        <dbReference type="EMBL" id="PMP82019.1"/>
    </source>
</evidence>
<accession>A0A2J6X5U1</accession>
<proteinExistence type="predicted"/>
<reference evidence="1 2" key="1">
    <citation type="submission" date="2018-01" db="EMBL/GenBank/DDBJ databases">
        <title>Metagenomic assembled genomes from two thermal pools in the Uzon Caldera, Kamchatka, Russia.</title>
        <authorList>
            <person name="Wilkins L."/>
            <person name="Ettinger C."/>
        </authorList>
    </citation>
    <scope>NUCLEOTIDE SEQUENCE [LARGE SCALE GENOMIC DNA]</scope>
    <source>
        <strain evidence="1">ARK-10</strain>
    </source>
</reference>
<dbReference type="RefSeq" id="WP_416084730.1">
    <property type="nucleotide sequence ID" value="NZ_JBNARP010000019.1"/>
</dbReference>